<feature type="region of interest" description="Disordered" evidence="1">
    <location>
        <begin position="62"/>
        <end position="89"/>
    </location>
</feature>
<evidence type="ECO:0000313" key="3">
    <source>
        <dbReference type="Proteomes" id="UP000765509"/>
    </source>
</evidence>
<comment type="caution">
    <text evidence="2">The sequence shown here is derived from an EMBL/GenBank/DDBJ whole genome shotgun (WGS) entry which is preliminary data.</text>
</comment>
<sequence>MGRNWTLKVQINHLTKQISQEKLSSPIHLTVMNKESATNVEVLDTQPTSALKKANINEIVEIEDHNYKEEESDSEKDTEESETSESDEINIINAQINNIDLIYEVLDVNLTLPQVGTFDTNLTNVQDAKLYRTKPAKGMGYIAWKSSISIFMVKNQEAKVNLDTEAYFTCFAEKELLGAIIGHEVDIILNVEKPYASLLRRPAYPASPRTREALQLHIKELIDLGVLRKVGPNEQVEVTTTVIITWHNGKSRMVGDL</sequence>
<dbReference type="EMBL" id="AVOT02037929">
    <property type="protein sequence ID" value="MBW0532678.1"/>
    <property type="molecule type" value="Genomic_DNA"/>
</dbReference>
<accession>A0A9Q3F7C7</accession>
<dbReference type="Proteomes" id="UP000765509">
    <property type="component" value="Unassembled WGS sequence"/>
</dbReference>
<reference evidence="2" key="1">
    <citation type="submission" date="2021-03" db="EMBL/GenBank/DDBJ databases">
        <title>Draft genome sequence of rust myrtle Austropuccinia psidii MF-1, a brazilian biotype.</title>
        <authorList>
            <person name="Quecine M.C."/>
            <person name="Pachon D.M.R."/>
            <person name="Bonatelli M.L."/>
            <person name="Correr F.H."/>
            <person name="Franceschini L.M."/>
            <person name="Leite T.F."/>
            <person name="Margarido G.R.A."/>
            <person name="Almeida C.A."/>
            <person name="Ferrarezi J.A."/>
            <person name="Labate C.A."/>
        </authorList>
    </citation>
    <scope>NUCLEOTIDE SEQUENCE</scope>
    <source>
        <strain evidence="2">MF-1</strain>
    </source>
</reference>
<proteinExistence type="predicted"/>
<protein>
    <submittedName>
        <fullName evidence="2">Uncharacterized protein</fullName>
    </submittedName>
</protein>
<evidence type="ECO:0000256" key="1">
    <source>
        <dbReference type="SAM" id="MobiDB-lite"/>
    </source>
</evidence>
<name>A0A9Q3F7C7_9BASI</name>
<organism evidence="2 3">
    <name type="scientific">Austropuccinia psidii MF-1</name>
    <dbReference type="NCBI Taxonomy" id="1389203"/>
    <lineage>
        <taxon>Eukaryota</taxon>
        <taxon>Fungi</taxon>
        <taxon>Dikarya</taxon>
        <taxon>Basidiomycota</taxon>
        <taxon>Pucciniomycotina</taxon>
        <taxon>Pucciniomycetes</taxon>
        <taxon>Pucciniales</taxon>
        <taxon>Sphaerophragmiaceae</taxon>
        <taxon>Austropuccinia</taxon>
    </lineage>
</organism>
<gene>
    <name evidence="2" type="ORF">O181_072393</name>
</gene>
<dbReference type="AlphaFoldDB" id="A0A9Q3F7C7"/>
<feature type="compositionally biased region" description="Acidic residues" evidence="1">
    <location>
        <begin position="70"/>
        <end position="88"/>
    </location>
</feature>
<evidence type="ECO:0000313" key="2">
    <source>
        <dbReference type="EMBL" id="MBW0532678.1"/>
    </source>
</evidence>
<dbReference type="InterPro" id="IPR043502">
    <property type="entry name" value="DNA/RNA_pol_sf"/>
</dbReference>
<dbReference type="SUPFAM" id="SSF56672">
    <property type="entry name" value="DNA/RNA polymerases"/>
    <property type="match status" value="1"/>
</dbReference>
<keyword evidence="3" id="KW-1185">Reference proteome</keyword>
<dbReference type="OrthoDB" id="6060525at2759"/>